<proteinExistence type="predicted"/>
<name>A0ABR2BSG7_9ROSI</name>
<evidence type="ECO:0000313" key="3">
    <source>
        <dbReference type="Proteomes" id="UP001472677"/>
    </source>
</evidence>
<accession>A0ABR2BSG7</accession>
<dbReference type="EMBL" id="JBBPBM010000089">
    <property type="protein sequence ID" value="KAK8510035.1"/>
    <property type="molecule type" value="Genomic_DNA"/>
</dbReference>
<feature type="region of interest" description="Disordered" evidence="1">
    <location>
        <begin position="24"/>
        <end position="52"/>
    </location>
</feature>
<evidence type="ECO:0000313" key="2">
    <source>
        <dbReference type="EMBL" id="KAK8510035.1"/>
    </source>
</evidence>
<dbReference type="Proteomes" id="UP001472677">
    <property type="component" value="Unassembled WGS sequence"/>
</dbReference>
<sequence length="111" mass="12968">MDGFSIRVFMGREQQWKSKVVQASSRWRRSTNGSKDVLEKKENNSMTSNKSRMYKLTNDRSYKEVLLSKDSFLCRSSEEHQILEKGSLPSQARKETNFDPLYLSLPKEDVI</sequence>
<feature type="compositionally biased region" description="Polar residues" evidence="1">
    <location>
        <begin position="24"/>
        <end position="34"/>
    </location>
</feature>
<comment type="caution">
    <text evidence="2">The sequence shown here is derived from an EMBL/GenBank/DDBJ whole genome shotgun (WGS) entry which is preliminary data.</text>
</comment>
<protein>
    <submittedName>
        <fullName evidence="2">Uncharacterized protein</fullName>
    </submittedName>
</protein>
<reference evidence="2 3" key="1">
    <citation type="journal article" date="2024" name="G3 (Bethesda)">
        <title>Genome assembly of Hibiscus sabdariffa L. provides insights into metabolisms of medicinal natural products.</title>
        <authorList>
            <person name="Kim T."/>
        </authorList>
    </citation>
    <scope>NUCLEOTIDE SEQUENCE [LARGE SCALE GENOMIC DNA]</scope>
    <source>
        <strain evidence="2">TK-2024</strain>
        <tissue evidence="2">Old leaves</tissue>
    </source>
</reference>
<gene>
    <name evidence="2" type="ORF">V6N12_035358</name>
</gene>
<keyword evidence="3" id="KW-1185">Reference proteome</keyword>
<evidence type="ECO:0000256" key="1">
    <source>
        <dbReference type="SAM" id="MobiDB-lite"/>
    </source>
</evidence>
<organism evidence="2 3">
    <name type="scientific">Hibiscus sabdariffa</name>
    <name type="common">roselle</name>
    <dbReference type="NCBI Taxonomy" id="183260"/>
    <lineage>
        <taxon>Eukaryota</taxon>
        <taxon>Viridiplantae</taxon>
        <taxon>Streptophyta</taxon>
        <taxon>Embryophyta</taxon>
        <taxon>Tracheophyta</taxon>
        <taxon>Spermatophyta</taxon>
        <taxon>Magnoliopsida</taxon>
        <taxon>eudicotyledons</taxon>
        <taxon>Gunneridae</taxon>
        <taxon>Pentapetalae</taxon>
        <taxon>rosids</taxon>
        <taxon>malvids</taxon>
        <taxon>Malvales</taxon>
        <taxon>Malvaceae</taxon>
        <taxon>Malvoideae</taxon>
        <taxon>Hibiscus</taxon>
    </lineage>
</organism>